<feature type="non-terminal residue" evidence="2">
    <location>
        <position position="1"/>
    </location>
</feature>
<gene>
    <name evidence="2" type="ORF">AVEN_189539_1</name>
    <name evidence="1" type="ORF">AVEN_221858_1</name>
</gene>
<accession>A0A4Y2R004</accession>
<protein>
    <submittedName>
        <fullName evidence="2">Uncharacterized protein</fullName>
    </submittedName>
</protein>
<dbReference type="EMBL" id="BGPR01141542">
    <property type="protein sequence ID" value="GBN68676.1"/>
    <property type="molecule type" value="Genomic_DNA"/>
</dbReference>
<sequence length="45" mass="5278">ANEVKASNNLMSHEDVLKSCLEDITWIEKMFGEQTQIWHEVEEKS</sequence>
<evidence type="ECO:0000313" key="3">
    <source>
        <dbReference type="Proteomes" id="UP000499080"/>
    </source>
</evidence>
<organism evidence="2 3">
    <name type="scientific">Araneus ventricosus</name>
    <name type="common">Orbweaver spider</name>
    <name type="synonym">Epeira ventricosa</name>
    <dbReference type="NCBI Taxonomy" id="182803"/>
    <lineage>
        <taxon>Eukaryota</taxon>
        <taxon>Metazoa</taxon>
        <taxon>Ecdysozoa</taxon>
        <taxon>Arthropoda</taxon>
        <taxon>Chelicerata</taxon>
        <taxon>Arachnida</taxon>
        <taxon>Araneae</taxon>
        <taxon>Araneomorphae</taxon>
        <taxon>Entelegynae</taxon>
        <taxon>Araneoidea</taxon>
        <taxon>Araneidae</taxon>
        <taxon>Araneus</taxon>
    </lineage>
</organism>
<keyword evidence="3" id="KW-1185">Reference proteome</keyword>
<proteinExistence type="predicted"/>
<dbReference type="EMBL" id="BGPR01141547">
    <property type="protein sequence ID" value="GBN68685.1"/>
    <property type="molecule type" value="Genomic_DNA"/>
</dbReference>
<dbReference type="Proteomes" id="UP000499080">
    <property type="component" value="Unassembled WGS sequence"/>
</dbReference>
<name>A0A4Y2R004_ARAVE</name>
<evidence type="ECO:0000313" key="2">
    <source>
        <dbReference type="EMBL" id="GBN68685.1"/>
    </source>
</evidence>
<reference evidence="2 3" key="1">
    <citation type="journal article" date="2019" name="Sci. Rep.">
        <title>Orb-weaving spider Araneus ventricosus genome elucidates the spidroin gene catalogue.</title>
        <authorList>
            <person name="Kono N."/>
            <person name="Nakamura H."/>
            <person name="Ohtoshi R."/>
            <person name="Moran D.A.P."/>
            <person name="Shinohara A."/>
            <person name="Yoshida Y."/>
            <person name="Fujiwara M."/>
            <person name="Mori M."/>
            <person name="Tomita M."/>
            <person name="Arakawa K."/>
        </authorList>
    </citation>
    <scope>NUCLEOTIDE SEQUENCE [LARGE SCALE GENOMIC DNA]</scope>
</reference>
<evidence type="ECO:0000313" key="1">
    <source>
        <dbReference type="EMBL" id="GBN68676.1"/>
    </source>
</evidence>
<dbReference type="AlphaFoldDB" id="A0A4Y2R004"/>
<comment type="caution">
    <text evidence="2">The sequence shown here is derived from an EMBL/GenBank/DDBJ whole genome shotgun (WGS) entry which is preliminary data.</text>
</comment>